<gene>
    <name evidence="2" type="ORF">M0813_16210</name>
</gene>
<reference evidence="2" key="1">
    <citation type="submission" date="2022-08" db="EMBL/GenBank/DDBJ databases">
        <title>Novel sulfate-reducing endosymbionts in the free-living metamonad Anaeramoeba.</title>
        <authorList>
            <person name="Jerlstrom-Hultqvist J."/>
            <person name="Cepicka I."/>
            <person name="Gallot-Lavallee L."/>
            <person name="Salas-Leiva D."/>
            <person name="Curtis B.A."/>
            <person name="Zahonova K."/>
            <person name="Pipaliya S."/>
            <person name="Dacks J."/>
            <person name="Roger A.J."/>
        </authorList>
    </citation>
    <scope>NUCLEOTIDE SEQUENCE</scope>
    <source>
        <strain evidence="2">Schooner1</strain>
    </source>
</reference>
<dbReference type="Proteomes" id="UP001150062">
    <property type="component" value="Unassembled WGS sequence"/>
</dbReference>
<feature type="domain" description="Ubiquitin-like" evidence="1">
    <location>
        <begin position="98"/>
        <end position="174"/>
    </location>
</feature>
<evidence type="ECO:0000259" key="1">
    <source>
        <dbReference type="PROSITE" id="PS50053"/>
    </source>
</evidence>
<name>A0ABQ8Z009_9EUKA</name>
<dbReference type="PROSITE" id="PS50053">
    <property type="entry name" value="UBIQUITIN_2"/>
    <property type="match status" value="2"/>
</dbReference>
<feature type="domain" description="Ubiquitin-like" evidence="1">
    <location>
        <begin position="176"/>
        <end position="247"/>
    </location>
</feature>
<dbReference type="Pfam" id="PF00240">
    <property type="entry name" value="ubiquitin"/>
    <property type="match status" value="2"/>
</dbReference>
<evidence type="ECO:0000313" key="2">
    <source>
        <dbReference type="EMBL" id="KAJ6250155.1"/>
    </source>
</evidence>
<dbReference type="Gene3D" id="3.10.20.90">
    <property type="entry name" value="Phosphatidylinositol 3-kinase Catalytic Subunit, Chain A, domain 1"/>
    <property type="match status" value="2"/>
</dbReference>
<dbReference type="PANTHER" id="PTHR10666">
    <property type="entry name" value="UBIQUITIN"/>
    <property type="match status" value="1"/>
</dbReference>
<protein>
    <submittedName>
        <fullName evidence="2">Polyubiquitin 4</fullName>
    </submittedName>
</protein>
<keyword evidence="3" id="KW-1185">Reference proteome</keyword>
<dbReference type="SUPFAM" id="SSF57850">
    <property type="entry name" value="RING/U-box"/>
    <property type="match status" value="1"/>
</dbReference>
<comment type="caution">
    <text evidence="2">The sequence shown here is derived from an EMBL/GenBank/DDBJ whole genome shotgun (WGS) entry which is preliminary data.</text>
</comment>
<dbReference type="SMART" id="SM00213">
    <property type="entry name" value="UBQ"/>
    <property type="match status" value="2"/>
</dbReference>
<sequence>MFNQNLDGKIQQCPNCQSFVPITNFGFGFKECNFCNNIFCFFCSESFGTFKEIQQGQGQEKIENQKYKAMIHFNVNHKGVDETFKTSNYDQFQAPNNYQIFLKTYSSRGYTIEANDYDTIKQIKDKIFQATNYPISEKILLLFAGKMLSENCMVCDYKIEKESTLHCITKPKSASLLVQFKTLGSEVTYFVSKDKNDLLISTIQDKVFKRTGIQSENQFFLFNGQDVDLNKTFAQLGITEEHILYLLRTTFAIENWGHV</sequence>
<dbReference type="CDD" id="cd17039">
    <property type="entry name" value="Ubl_ubiquitin_like"/>
    <property type="match status" value="1"/>
</dbReference>
<dbReference type="InterPro" id="IPR000626">
    <property type="entry name" value="Ubiquitin-like_dom"/>
</dbReference>
<organism evidence="2 3">
    <name type="scientific">Anaeramoeba flamelloides</name>
    <dbReference type="NCBI Taxonomy" id="1746091"/>
    <lineage>
        <taxon>Eukaryota</taxon>
        <taxon>Metamonada</taxon>
        <taxon>Anaeramoebidae</taxon>
        <taxon>Anaeramoeba</taxon>
    </lineage>
</organism>
<dbReference type="PRINTS" id="PR00348">
    <property type="entry name" value="UBIQUITIN"/>
</dbReference>
<accession>A0ABQ8Z009</accession>
<evidence type="ECO:0000313" key="3">
    <source>
        <dbReference type="Proteomes" id="UP001150062"/>
    </source>
</evidence>
<dbReference type="InterPro" id="IPR050158">
    <property type="entry name" value="Ubiquitin_ubiquitin-like"/>
</dbReference>
<dbReference type="EMBL" id="JAOAOG010000084">
    <property type="protein sequence ID" value="KAJ6250155.1"/>
    <property type="molecule type" value="Genomic_DNA"/>
</dbReference>
<dbReference type="InterPro" id="IPR019956">
    <property type="entry name" value="Ubiquitin_dom"/>
</dbReference>
<dbReference type="SUPFAM" id="SSF54236">
    <property type="entry name" value="Ubiquitin-like"/>
    <property type="match status" value="2"/>
</dbReference>
<dbReference type="InterPro" id="IPR029071">
    <property type="entry name" value="Ubiquitin-like_domsf"/>
</dbReference>
<proteinExistence type="predicted"/>